<dbReference type="RefSeq" id="WP_064980137.1">
    <property type="nucleotide sequence ID" value="NZ_LZLC01000074.1"/>
</dbReference>
<evidence type="ECO:0000313" key="4">
    <source>
        <dbReference type="EMBL" id="OBJ43655.1"/>
    </source>
</evidence>
<dbReference type="InterPro" id="IPR050493">
    <property type="entry name" value="FAD-dep_Monooxygenase_BioMet"/>
</dbReference>
<comment type="caution">
    <text evidence="4">The sequence shown here is derived from an EMBL/GenBank/DDBJ whole genome shotgun (WGS) entry which is preliminary data.</text>
</comment>
<dbReference type="GO" id="GO:0071949">
    <property type="term" value="F:FAD binding"/>
    <property type="evidence" value="ECO:0007669"/>
    <property type="project" value="InterPro"/>
</dbReference>
<evidence type="ECO:0000313" key="5">
    <source>
        <dbReference type="Proteomes" id="UP000093898"/>
    </source>
</evidence>
<dbReference type="STRING" id="56689.GCA_001291445_05601"/>
<dbReference type="Pfam" id="PF01494">
    <property type="entry name" value="FAD_binding_3"/>
    <property type="match status" value="1"/>
</dbReference>
<evidence type="ECO:0000256" key="2">
    <source>
        <dbReference type="ARBA" id="ARBA00023033"/>
    </source>
</evidence>
<gene>
    <name evidence="4" type="ORF">A5630_18575</name>
</gene>
<reference evidence="4 5" key="1">
    <citation type="submission" date="2016-06" db="EMBL/GenBank/DDBJ databases">
        <authorList>
            <person name="Kjaerup R.B."/>
            <person name="Dalgaard T.S."/>
            <person name="Juul-Madsen H.R."/>
        </authorList>
    </citation>
    <scope>NUCLEOTIDE SEQUENCE [LARGE SCALE GENOMIC DNA]</scope>
    <source>
        <strain evidence="4 5">1127319.6</strain>
    </source>
</reference>
<dbReference type="Gene3D" id="3.30.9.30">
    <property type="match status" value="1"/>
</dbReference>
<dbReference type="PANTHER" id="PTHR13789">
    <property type="entry name" value="MONOOXYGENASE"/>
    <property type="match status" value="1"/>
</dbReference>
<dbReference type="NCBIfam" id="NF005720">
    <property type="entry name" value="PRK07538.1"/>
    <property type="match status" value="1"/>
</dbReference>
<proteinExistence type="predicted"/>
<evidence type="ECO:0000256" key="1">
    <source>
        <dbReference type="ARBA" id="ARBA00023002"/>
    </source>
</evidence>
<organism evidence="4 5">
    <name type="scientific">Mycolicibacterium mucogenicum</name>
    <name type="common">Mycobacterium mucogenicum</name>
    <dbReference type="NCBI Taxonomy" id="56689"/>
    <lineage>
        <taxon>Bacteria</taxon>
        <taxon>Bacillati</taxon>
        <taxon>Actinomycetota</taxon>
        <taxon>Actinomycetes</taxon>
        <taxon>Mycobacteriales</taxon>
        <taxon>Mycobacteriaceae</taxon>
        <taxon>Mycolicibacterium</taxon>
    </lineage>
</organism>
<protein>
    <recommendedName>
        <fullName evidence="3">FAD-binding domain-containing protein</fullName>
    </recommendedName>
</protein>
<accession>A0A1A3H6J0</accession>
<dbReference type="SUPFAM" id="SSF54373">
    <property type="entry name" value="FAD-linked reductases, C-terminal domain"/>
    <property type="match status" value="1"/>
</dbReference>
<dbReference type="PRINTS" id="PR00420">
    <property type="entry name" value="RNGMNOXGNASE"/>
</dbReference>
<keyword evidence="1" id="KW-0560">Oxidoreductase</keyword>
<dbReference type="InterPro" id="IPR002938">
    <property type="entry name" value="FAD-bd"/>
</dbReference>
<dbReference type="InterPro" id="IPR036188">
    <property type="entry name" value="FAD/NAD-bd_sf"/>
</dbReference>
<dbReference type="PANTHER" id="PTHR13789:SF268">
    <property type="entry name" value="5-METHYLPHENAZINE-1-CARBOXYLATE 1-MONOOXYGENASE"/>
    <property type="match status" value="1"/>
</dbReference>
<name>A0A1A3H6J0_MYCMU</name>
<dbReference type="SUPFAM" id="SSF51905">
    <property type="entry name" value="FAD/NAD(P)-binding domain"/>
    <property type="match status" value="1"/>
</dbReference>
<dbReference type="EMBL" id="LZLC01000074">
    <property type="protein sequence ID" value="OBJ43655.1"/>
    <property type="molecule type" value="Genomic_DNA"/>
</dbReference>
<dbReference type="Proteomes" id="UP000093898">
    <property type="component" value="Unassembled WGS sequence"/>
</dbReference>
<dbReference type="OrthoDB" id="4568714at2"/>
<keyword evidence="2" id="KW-0503">Monooxygenase</keyword>
<dbReference type="GO" id="GO:0004497">
    <property type="term" value="F:monooxygenase activity"/>
    <property type="evidence" value="ECO:0007669"/>
    <property type="project" value="UniProtKB-KW"/>
</dbReference>
<evidence type="ECO:0000259" key="3">
    <source>
        <dbReference type="Pfam" id="PF01494"/>
    </source>
</evidence>
<sequence>MTPVLIAGAGIGGLTTALTLHARGFDALVLERAHDLQPLGVGINLLPHAVRELTELGFGDALTAMAVAPSAIRFYSHRGDLLFTEPRGLAAGDAYPQLSVHRGRLQMMLLDAVRERLGADAVHTGSGVTGFRQRADGVVVDTAAGEVAGSALVGADGINSVVRAALHPGHDPLLSSGITMYRGASDITPFLDGQTMAIVKADNGVDLITYPIGGGQVNWVLQVPTGQRGPLRGDAKWNAPATADDVLPHVADWNLDWLDVGALIGHSPALFSYPMVDKDPLPHWGDGLVTLLGDAAHPMYPVGANGASQSIVDARVLADELAAHGFAGLRDYEKSRRTETADVIAANREMHVAGASRAPADLARVTTRYRTETANSTRGGATAH</sequence>
<dbReference type="AlphaFoldDB" id="A0A1A3H6J0"/>
<feature type="domain" description="FAD-binding" evidence="3">
    <location>
        <begin position="2"/>
        <end position="336"/>
    </location>
</feature>
<dbReference type="Gene3D" id="3.50.50.60">
    <property type="entry name" value="FAD/NAD(P)-binding domain"/>
    <property type="match status" value="1"/>
</dbReference>